<dbReference type="RefSeq" id="WP_238292917.1">
    <property type="nucleotide sequence ID" value="NZ_BPQS01000061.1"/>
</dbReference>
<gene>
    <name evidence="2" type="ORF">QWZ18_04840</name>
</gene>
<accession>A0ABT8AJR2</accession>
<proteinExistence type="predicted"/>
<evidence type="ECO:0000256" key="1">
    <source>
        <dbReference type="SAM" id="Coils"/>
    </source>
</evidence>
<dbReference type="Gene3D" id="1.20.5.1700">
    <property type="match status" value="1"/>
</dbReference>
<keyword evidence="1" id="KW-0175">Coiled coil</keyword>
<evidence type="ECO:0000313" key="2">
    <source>
        <dbReference type="EMBL" id="MDN3569952.1"/>
    </source>
</evidence>
<dbReference type="Proteomes" id="UP001244297">
    <property type="component" value="Unassembled WGS sequence"/>
</dbReference>
<feature type="coiled-coil region" evidence="1">
    <location>
        <begin position="9"/>
        <end position="64"/>
    </location>
</feature>
<comment type="caution">
    <text evidence="2">The sequence shown here is derived from an EMBL/GenBank/DDBJ whole genome shotgun (WGS) entry which is preliminary data.</text>
</comment>
<reference evidence="3" key="1">
    <citation type="journal article" date="2019" name="Int. J. Syst. Evol. Microbiol.">
        <title>The Global Catalogue of Microorganisms (GCM) 10K type strain sequencing project: providing services to taxonomists for standard genome sequencing and annotation.</title>
        <authorList>
            <consortium name="The Broad Institute Genomics Platform"/>
            <consortium name="The Broad Institute Genome Sequencing Center for Infectious Disease"/>
            <person name="Wu L."/>
            <person name="Ma J."/>
        </authorList>
    </citation>
    <scope>NUCLEOTIDE SEQUENCE [LARGE SCALE GENOMIC DNA]</scope>
    <source>
        <strain evidence="3">CECT 7806</strain>
    </source>
</reference>
<dbReference type="EMBL" id="JAUFPT010000012">
    <property type="protein sequence ID" value="MDN3569952.1"/>
    <property type="molecule type" value="Genomic_DNA"/>
</dbReference>
<evidence type="ECO:0000313" key="3">
    <source>
        <dbReference type="Proteomes" id="UP001244297"/>
    </source>
</evidence>
<sequence length="76" mass="8304">MGDDNAGLLLALATENAELRQQLASAQDLLVETAIDAGQLHARIEALQAELAEVRARFDAWRTEASRMRDGVQRTA</sequence>
<protein>
    <submittedName>
        <fullName evidence="2">Uncharacterized protein</fullName>
    </submittedName>
</protein>
<name>A0ABT8AJR2_9HYPH</name>
<keyword evidence="3" id="KW-1185">Reference proteome</keyword>
<organism evidence="2 3">
    <name type="scientific">Methylobacterium longum</name>
    <dbReference type="NCBI Taxonomy" id="767694"/>
    <lineage>
        <taxon>Bacteria</taxon>
        <taxon>Pseudomonadati</taxon>
        <taxon>Pseudomonadota</taxon>
        <taxon>Alphaproteobacteria</taxon>
        <taxon>Hyphomicrobiales</taxon>
        <taxon>Methylobacteriaceae</taxon>
        <taxon>Methylobacterium</taxon>
    </lineage>
</organism>